<proteinExistence type="predicted"/>
<dbReference type="EMBL" id="CAJRST010000002">
    <property type="protein sequence ID" value="CAG5862867.1"/>
    <property type="molecule type" value="Genomic_DNA"/>
</dbReference>
<accession>A0A8S4A8S9</accession>
<evidence type="ECO:0000313" key="2">
    <source>
        <dbReference type="EMBL" id="CAG5862867.1"/>
    </source>
</evidence>
<gene>
    <name evidence="2" type="ORF">MMEN_LOCUS1270</name>
</gene>
<evidence type="ECO:0000313" key="3">
    <source>
        <dbReference type="Proteomes" id="UP000677803"/>
    </source>
</evidence>
<organism evidence="2 3">
    <name type="scientific">Menidia menidia</name>
    <name type="common">Atlantic silverside</name>
    <dbReference type="NCBI Taxonomy" id="238744"/>
    <lineage>
        <taxon>Eukaryota</taxon>
        <taxon>Metazoa</taxon>
        <taxon>Chordata</taxon>
        <taxon>Craniata</taxon>
        <taxon>Vertebrata</taxon>
        <taxon>Euteleostomi</taxon>
        <taxon>Actinopterygii</taxon>
        <taxon>Neopterygii</taxon>
        <taxon>Teleostei</taxon>
        <taxon>Neoteleostei</taxon>
        <taxon>Acanthomorphata</taxon>
        <taxon>Ovalentaria</taxon>
        <taxon>Atherinomorphae</taxon>
        <taxon>Atheriniformes</taxon>
        <taxon>Atherinopsidae</taxon>
        <taxon>Menidiinae</taxon>
        <taxon>Menidia</taxon>
    </lineage>
</organism>
<feature type="compositionally biased region" description="Low complexity" evidence="1">
    <location>
        <begin position="519"/>
        <end position="532"/>
    </location>
</feature>
<feature type="compositionally biased region" description="Low complexity" evidence="1">
    <location>
        <begin position="80"/>
        <end position="102"/>
    </location>
</feature>
<dbReference type="OrthoDB" id="9449914at2759"/>
<feature type="region of interest" description="Disordered" evidence="1">
    <location>
        <begin position="19"/>
        <end position="47"/>
    </location>
</feature>
<dbReference type="InterPro" id="IPR042779">
    <property type="entry name" value="MISP/MISP3-like"/>
</dbReference>
<feature type="compositionally biased region" description="Basic and acidic residues" evidence="1">
    <location>
        <begin position="462"/>
        <end position="471"/>
    </location>
</feature>
<dbReference type="AlphaFoldDB" id="A0A8S4A8S9"/>
<sequence length="734" mass="81863">MDSIPRRWVLKPLSPLLQPSDLRSIAGPAPNLDSLAPSGSVSVSNNHSSVVVTPELSDDSRNILIQARKVAVSLDDSGSEDWCPSSPSSPSSGSGSHSGFYSFVDDPTSPEAELNEAWMLSPERQAKLATLKEERGFKLQTYSGSRRPESLFSETNGDSQYRVGPNNGIRAVSDEEEKQLRHNIIRNQAPRRTLGEPQSPMENLDLSLSTKRLIEGFSVSYSPISPRSDPAWSAKPGTIEKEEINFSTAREKFMKMEQDRLASMLSPVGASRTRLSSTPQPEPDLYVSKKVVAYRGVESADPTQQRVEEHEMSPQRKVTVSQTEDSLSRQSSVFEDLVSGLEELHANVTSDTGPTSNTAHETPIEREIRLAQEREENLRRARGLKLSNTQAEMVEIKTKRLQLPVKPIIVREKKQVGLTIQRENQGENQRAGEQQEAAILDREGQGPAEKHQAVRTQADPTEEVRQTRNRPESGSGAEEVYPSPCCPHRHPEEYVFHEEISYTERDSDIQRTRRFYQEQSALSSQSSSPSSLTPIPRCETDARSWRDNLESIGLQSRAQGAPDFIEKEIQEALRREQELKELRESKKEPSHPAFSPVPLVEQANKIAVRQFYPPVNTASDPPASLSSPSPRPTARLPSISFITAQPWASPPPASTTSPVAARKAPIAPRGLTETLLLDFEERRSKLKLEESSYAGIQLVDDINNEVVESTRVVRHKNQRALRWEAGVYDNQENQ</sequence>
<feature type="region of interest" description="Disordered" evidence="1">
    <location>
        <begin position="298"/>
        <end position="329"/>
    </location>
</feature>
<feature type="region of interest" description="Disordered" evidence="1">
    <location>
        <begin position="76"/>
        <end position="106"/>
    </location>
</feature>
<feature type="region of interest" description="Disordered" evidence="1">
    <location>
        <begin position="516"/>
        <end position="544"/>
    </location>
</feature>
<feature type="compositionally biased region" description="Basic and acidic residues" evidence="1">
    <location>
        <begin position="443"/>
        <end position="452"/>
    </location>
</feature>
<feature type="region of interest" description="Disordered" evidence="1">
    <location>
        <begin position="644"/>
        <end position="665"/>
    </location>
</feature>
<feature type="compositionally biased region" description="Polar residues" evidence="1">
    <location>
        <begin position="316"/>
        <end position="329"/>
    </location>
</feature>
<reference evidence="2" key="1">
    <citation type="submission" date="2021-05" db="EMBL/GenBank/DDBJ databases">
        <authorList>
            <person name="Tigano A."/>
        </authorList>
    </citation>
    <scope>NUCLEOTIDE SEQUENCE</scope>
</reference>
<feature type="region of interest" description="Disordered" evidence="1">
    <location>
        <begin position="443"/>
        <end position="486"/>
    </location>
</feature>
<feature type="region of interest" description="Disordered" evidence="1">
    <location>
        <begin position="142"/>
        <end position="164"/>
    </location>
</feature>
<evidence type="ECO:0000256" key="1">
    <source>
        <dbReference type="SAM" id="MobiDB-lite"/>
    </source>
</evidence>
<name>A0A8S4A8S9_9TELE</name>
<comment type="caution">
    <text evidence="2">The sequence shown here is derived from an EMBL/GenBank/DDBJ whole genome shotgun (WGS) entry which is preliminary data.</text>
</comment>
<dbReference type="PANTHER" id="PTHR18839:SF0">
    <property type="entry name" value="MITOTIC INTERACTOR AND SUBSTRATE OF PLK1 ISOFORM X1-RELATED"/>
    <property type="match status" value="1"/>
</dbReference>
<keyword evidence="3" id="KW-1185">Reference proteome</keyword>
<dbReference type="Proteomes" id="UP000677803">
    <property type="component" value="Unassembled WGS sequence"/>
</dbReference>
<dbReference type="PANTHER" id="PTHR18839">
    <property type="entry name" value="MITOTIC INTERACTOR AND SUBSTRATE OF PLK1 MISP FAMILY MEMBER"/>
    <property type="match status" value="1"/>
</dbReference>
<protein>
    <submittedName>
        <fullName evidence="2">(Atlantic silverside) hypothetical protein</fullName>
    </submittedName>
</protein>